<organism evidence="7 8">
    <name type="scientific">Flavobacterium aurantiibacter</name>
    <dbReference type="NCBI Taxonomy" id="2023067"/>
    <lineage>
        <taxon>Bacteria</taxon>
        <taxon>Pseudomonadati</taxon>
        <taxon>Bacteroidota</taxon>
        <taxon>Flavobacteriia</taxon>
        <taxon>Flavobacteriales</taxon>
        <taxon>Flavobacteriaceae</taxon>
        <taxon>Flavobacterium</taxon>
    </lineage>
</organism>
<dbReference type="EMBL" id="NOXX01000204">
    <property type="protein sequence ID" value="OYQ43437.1"/>
    <property type="molecule type" value="Genomic_DNA"/>
</dbReference>
<keyword evidence="5 6" id="KW-0472">Membrane</keyword>
<dbReference type="RefSeq" id="WP_094486673.1">
    <property type="nucleotide sequence ID" value="NZ_NOXX01000204.1"/>
</dbReference>
<comment type="caution">
    <text evidence="7">The sequence shown here is derived from an EMBL/GenBank/DDBJ whole genome shotgun (WGS) entry which is preliminary data.</text>
</comment>
<dbReference type="Pfam" id="PF07947">
    <property type="entry name" value="YhhN"/>
    <property type="match status" value="1"/>
</dbReference>
<reference evidence="7 8" key="1">
    <citation type="submission" date="2017-07" db="EMBL/GenBank/DDBJ databases">
        <title>Flavobacterium cyanobacteriorum sp. nov., isolated from cyanobacterial aggregates in a eutrophic lake.</title>
        <authorList>
            <person name="Cai H."/>
        </authorList>
    </citation>
    <scope>NUCLEOTIDE SEQUENCE [LARGE SCALE GENOMIC DNA]</scope>
    <source>
        <strain evidence="7 8">TH167</strain>
    </source>
</reference>
<accession>A0A255ZPD2</accession>
<feature type="transmembrane region" description="Helical" evidence="6">
    <location>
        <begin position="110"/>
        <end position="129"/>
    </location>
</feature>
<sequence length="235" mass="27021">MKIKSPTLILYWLSSISFVTFFMLGWDYLALLAKSCVVPSIGMYYLNSRNGKFSFLPISIFLLCYIGDVAVLIDQEDFFIYSAYAFLIVYSLMLIYAVKDLKHVTFKRRDIPVILVVTGSLIYVVISVLEMQFSNPKGQNFLYLIYALVLTVLSILVFAGYTAKGSLQYLSFGLATTCFILSDIFYSIKSFYVYSDLLQLLTLAMQMLSYFFLAKYFIMREAEEARQLQKKLSVE</sequence>
<comment type="subcellular location">
    <subcellularLocation>
        <location evidence="1">Membrane</location>
        <topology evidence="1">Multi-pass membrane protein</topology>
    </subcellularLocation>
</comment>
<name>A0A255ZPD2_9FLAO</name>
<evidence type="ECO:0000313" key="7">
    <source>
        <dbReference type="EMBL" id="OYQ43437.1"/>
    </source>
</evidence>
<dbReference type="AlphaFoldDB" id="A0A255ZPD2"/>
<dbReference type="OrthoDB" id="1377116at2"/>
<keyword evidence="8" id="KW-1185">Reference proteome</keyword>
<evidence type="ECO:0000256" key="1">
    <source>
        <dbReference type="ARBA" id="ARBA00004141"/>
    </source>
</evidence>
<evidence type="ECO:0000313" key="8">
    <source>
        <dbReference type="Proteomes" id="UP000216035"/>
    </source>
</evidence>
<feature type="transmembrane region" description="Helical" evidence="6">
    <location>
        <begin position="7"/>
        <end position="24"/>
    </location>
</feature>
<evidence type="ECO:0000256" key="6">
    <source>
        <dbReference type="SAM" id="Phobius"/>
    </source>
</evidence>
<feature type="transmembrane region" description="Helical" evidence="6">
    <location>
        <begin position="169"/>
        <end position="188"/>
    </location>
</feature>
<feature type="transmembrane region" description="Helical" evidence="6">
    <location>
        <begin position="141"/>
        <end position="162"/>
    </location>
</feature>
<keyword evidence="3 6" id="KW-0812">Transmembrane</keyword>
<evidence type="ECO:0000256" key="3">
    <source>
        <dbReference type="ARBA" id="ARBA00022692"/>
    </source>
</evidence>
<evidence type="ECO:0008006" key="9">
    <source>
        <dbReference type="Google" id="ProtNLM"/>
    </source>
</evidence>
<dbReference type="GO" id="GO:0016020">
    <property type="term" value="C:membrane"/>
    <property type="evidence" value="ECO:0007669"/>
    <property type="project" value="UniProtKB-SubCell"/>
</dbReference>
<gene>
    <name evidence="7" type="ORF">CHX27_10180</name>
</gene>
<dbReference type="Proteomes" id="UP000216035">
    <property type="component" value="Unassembled WGS sequence"/>
</dbReference>
<feature type="transmembrane region" description="Helical" evidence="6">
    <location>
        <begin position="53"/>
        <end position="73"/>
    </location>
</feature>
<comment type="similarity">
    <text evidence="2">Belongs to the TMEM86 family.</text>
</comment>
<dbReference type="InterPro" id="IPR012506">
    <property type="entry name" value="TMEM86B-like"/>
</dbReference>
<protein>
    <recommendedName>
        <fullName evidence="9">Lysoplasmalogenase</fullName>
    </recommendedName>
</protein>
<evidence type="ECO:0000256" key="5">
    <source>
        <dbReference type="ARBA" id="ARBA00023136"/>
    </source>
</evidence>
<proteinExistence type="inferred from homology"/>
<feature type="transmembrane region" description="Helical" evidence="6">
    <location>
        <begin position="79"/>
        <end position="98"/>
    </location>
</feature>
<evidence type="ECO:0000256" key="4">
    <source>
        <dbReference type="ARBA" id="ARBA00022989"/>
    </source>
</evidence>
<keyword evidence="4 6" id="KW-1133">Transmembrane helix</keyword>
<feature type="transmembrane region" description="Helical" evidence="6">
    <location>
        <begin position="200"/>
        <end position="218"/>
    </location>
</feature>
<evidence type="ECO:0000256" key="2">
    <source>
        <dbReference type="ARBA" id="ARBA00007375"/>
    </source>
</evidence>